<dbReference type="EMBL" id="ML119656">
    <property type="protein sequence ID" value="RPA84933.1"/>
    <property type="molecule type" value="Genomic_DNA"/>
</dbReference>
<feature type="region of interest" description="Disordered" evidence="1">
    <location>
        <begin position="1"/>
        <end position="22"/>
    </location>
</feature>
<name>A0A3N4IFK4_ASCIM</name>
<feature type="transmembrane region" description="Helical" evidence="2">
    <location>
        <begin position="67"/>
        <end position="92"/>
    </location>
</feature>
<proteinExistence type="predicted"/>
<keyword evidence="2" id="KW-0812">Transmembrane</keyword>
<evidence type="ECO:0000256" key="1">
    <source>
        <dbReference type="SAM" id="MobiDB-lite"/>
    </source>
</evidence>
<dbReference type="Proteomes" id="UP000275078">
    <property type="component" value="Unassembled WGS sequence"/>
</dbReference>
<feature type="transmembrane region" description="Helical" evidence="2">
    <location>
        <begin position="196"/>
        <end position="218"/>
    </location>
</feature>
<keyword evidence="2" id="KW-0472">Membrane</keyword>
<evidence type="ECO:0000313" key="3">
    <source>
        <dbReference type="EMBL" id="RPA84933.1"/>
    </source>
</evidence>
<gene>
    <name evidence="3" type="ORF">BJ508DRAFT_235786</name>
</gene>
<keyword evidence="4" id="KW-1185">Reference proteome</keyword>
<accession>A0A3N4IFK4</accession>
<feature type="transmembrane region" description="Helical" evidence="2">
    <location>
        <begin position="112"/>
        <end position="132"/>
    </location>
</feature>
<organism evidence="3 4">
    <name type="scientific">Ascobolus immersus RN42</name>
    <dbReference type="NCBI Taxonomy" id="1160509"/>
    <lineage>
        <taxon>Eukaryota</taxon>
        <taxon>Fungi</taxon>
        <taxon>Dikarya</taxon>
        <taxon>Ascomycota</taxon>
        <taxon>Pezizomycotina</taxon>
        <taxon>Pezizomycetes</taxon>
        <taxon>Pezizales</taxon>
        <taxon>Ascobolaceae</taxon>
        <taxon>Ascobolus</taxon>
    </lineage>
</organism>
<feature type="transmembrane region" description="Helical" evidence="2">
    <location>
        <begin position="691"/>
        <end position="716"/>
    </location>
</feature>
<evidence type="ECO:0000256" key="2">
    <source>
        <dbReference type="SAM" id="Phobius"/>
    </source>
</evidence>
<dbReference type="AlphaFoldDB" id="A0A3N4IFK4"/>
<sequence length="797" mass="89444">MPSYHPTKSRESIELSQPSRSAASSAWTMDATTPANEHANLIQPPTKNPVNTQISEQNNRTFQLRRFYLRPAVGIITPIVVTGFYVYIAWIYLQPKSADPELPIHVGKEAQWVYYSWFVVGTIGINLSQYGLQGVEASMLMERRWGAENALQLMMHSDATWSGPGGWLKIFRKMWYLVGRKRRGAEFKDDLRPSGLWWLLAALSAMIFIALPLSGLTMELADGFKLREGSNPIVIGRDYWTINQRLDADVGELTRYFWKRGTPATIPGAGIVYTAPAVDRSKHSFLAKLPNSLPVEDGIPELFLVPQAEEPFQGETWGLRLQYNCSVVADRSELKIVGREIDSGKEASFYNFLNQLNKFGNKSETRNLMQEDVQGASIYTLPLVKGFDIFRFPTFLQVGISDMEGLTVGPVDTLDEEFQPVRQARYRYFNGSQGLLDFKEYDRTNTLEVLLFQHLGDVPTKHRDLMKDYKPVNGLDGVYTLPSSPMASGRGVPMPMTAVGVRCTSSSTPGNAKIDAGTSTFTDFQKTATFPGTLSPDDYRVRLAFGVHPFPFGPLSVLLPNPSEDVKSNAIGDIFDSIRTGWSSFSSLVLAREGATRIPFAYDSTPAYPPFDAEKLRRSMLSLYALYARTMMYDSAVSDTSNAGMLPNQTIQTSDTRRWNISDPDARYFHAFQNLNVTATVPGKILVRGLLPWQVIIAMLAAWCLFSIVLGVLYGFRRRWSDTLDAFSMFRFGADFRDELENHADFPDTRDFERSGHTLEAIPGLIGDSRPFSTPGKISLVWRRDYVPGVKAKRFKA</sequence>
<keyword evidence="2" id="KW-1133">Transmembrane helix</keyword>
<evidence type="ECO:0000313" key="4">
    <source>
        <dbReference type="Proteomes" id="UP000275078"/>
    </source>
</evidence>
<reference evidence="3 4" key="1">
    <citation type="journal article" date="2018" name="Nat. Ecol. Evol.">
        <title>Pezizomycetes genomes reveal the molecular basis of ectomycorrhizal truffle lifestyle.</title>
        <authorList>
            <person name="Murat C."/>
            <person name="Payen T."/>
            <person name="Noel B."/>
            <person name="Kuo A."/>
            <person name="Morin E."/>
            <person name="Chen J."/>
            <person name="Kohler A."/>
            <person name="Krizsan K."/>
            <person name="Balestrini R."/>
            <person name="Da Silva C."/>
            <person name="Montanini B."/>
            <person name="Hainaut M."/>
            <person name="Levati E."/>
            <person name="Barry K.W."/>
            <person name="Belfiori B."/>
            <person name="Cichocki N."/>
            <person name="Clum A."/>
            <person name="Dockter R.B."/>
            <person name="Fauchery L."/>
            <person name="Guy J."/>
            <person name="Iotti M."/>
            <person name="Le Tacon F."/>
            <person name="Lindquist E.A."/>
            <person name="Lipzen A."/>
            <person name="Malagnac F."/>
            <person name="Mello A."/>
            <person name="Molinier V."/>
            <person name="Miyauchi S."/>
            <person name="Poulain J."/>
            <person name="Riccioni C."/>
            <person name="Rubini A."/>
            <person name="Sitrit Y."/>
            <person name="Splivallo R."/>
            <person name="Traeger S."/>
            <person name="Wang M."/>
            <person name="Zifcakova L."/>
            <person name="Wipf D."/>
            <person name="Zambonelli A."/>
            <person name="Paolocci F."/>
            <person name="Nowrousian M."/>
            <person name="Ottonello S."/>
            <person name="Baldrian P."/>
            <person name="Spatafora J.W."/>
            <person name="Henrissat B."/>
            <person name="Nagy L.G."/>
            <person name="Aury J.M."/>
            <person name="Wincker P."/>
            <person name="Grigoriev I.V."/>
            <person name="Bonfante P."/>
            <person name="Martin F.M."/>
        </authorList>
    </citation>
    <scope>NUCLEOTIDE SEQUENCE [LARGE SCALE GENOMIC DNA]</scope>
    <source>
        <strain evidence="3 4">RN42</strain>
    </source>
</reference>
<protein>
    <submittedName>
        <fullName evidence="3">Uncharacterized protein</fullName>
    </submittedName>
</protein>
<dbReference type="OrthoDB" id="5287717at2759"/>